<dbReference type="Pfam" id="PF02899">
    <property type="entry name" value="Phage_int_SAM_1"/>
    <property type="match status" value="1"/>
</dbReference>
<evidence type="ECO:0000256" key="10">
    <source>
        <dbReference type="ARBA" id="ARBA00023306"/>
    </source>
</evidence>
<feature type="active site" evidence="11">
    <location>
        <position position="282"/>
    </location>
</feature>
<dbReference type="HAMAP" id="MF_01808">
    <property type="entry name" value="Recomb_XerC_XerD"/>
    <property type="match status" value="1"/>
</dbReference>
<dbReference type="PROSITE" id="PS51898">
    <property type="entry name" value="TYR_RECOMBINASE"/>
    <property type="match status" value="1"/>
</dbReference>
<evidence type="ECO:0000259" key="12">
    <source>
        <dbReference type="PROSITE" id="PS51898"/>
    </source>
</evidence>
<dbReference type="PANTHER" id="PTHR30349">
    <property type="entry name" value="PHAGE INTEGRASE-RELATED"/>
    <property type="match status" value="1"/>
</dbReference>
<evidence type="ECO:0000313" key="15">
    <source>
        <dbReference type="Proteomes" id="UP000295131"/>
    </source>
</evidence>
<feature type="domain" description="Tyr recombinase" evidence="12">
    <location>
        <begin position="109"/>
        <end position="304"/>
    </location>
</feature>
<evidence type="ECO:0000256" key="7">
    <source>
        <dbReference type="ARBA" id="ARBA00022908"/>
    </source>
</evidence>
<dbReference type="GO" id="GO:0007059">
    <property type="term" value="P:chromosome segregation"/>
    <property type="evidence" value="ECO:0007669"/>
    <property type="project" value="UniProtKB-UniRule"/>
</dbReference>
<dbReference type="GO" id="GO:0006313">
    <property type="term" value="P:DNA transposition"/>
    <property type="evidence" value="ECO:0007669"/>
    <property type="project" value="UniProtKB-UniRule"/>
</dbReference>
<dbReference type="EMBL" id="SMSI01000003">
    <property type="protein sequence ID" value="TDH35219.1"/>
    <property type="molecule type" value="Genomic_DNA"/>
</dbReference>
<evidence type="ECO:0000256" key="2">
    <source>
        <dbReference type="ARBA" id="ARBA00010450"/>
    </source>
</evidence>
<dbReference type="Pfam" id="PF00589">
    <property type="entry name" value="Phage_integrase"/>
    <property type="match status" value="1"/>
</dbReference>
<dbReference type="NCBIfam" id="TIGR02225">
    <property type="entry name" value="recomb_XerD"/>
    <property type="match status" value="1"/>
</dbReference>
<evidence type="ECO:0000256" key="6">
    <source>
        <dbReference type="ARBA" id="ARBA00022829"/>
    </source>
</evidence>
<keyword evidence="8 11" id="KW-0238">DNA-binding</keyword>
<comment type="function">
    <text evidence="11">Site-specific tyrosine recombinase, which acts by catalyzing the cutting and rejoining of the recombining DNA molecules. The XerC-XerD complex is essential to convert dimers of the bacterial chromosome into monomers to permit their segregation at cell division. It also contributes to the segregational stability of plasmids.</text>
</comment>
<dbReference type="Gene3D" id="1.10.150.130">
    <property type="match status" value="1"/>
</dbReference>
<keyword evidence="6 11" id="KW-0159">Chromosome partition</keyword>
<dbReference type="InterPro" id="IPR002104">
    <property type="entry name" value="Integrase_catalytic"/>
</dbReference>
<comment type="similarity">
    <text evidence="2 11">Belongs to the 'phage' integrase family. XerD subfamily.</text>
</comment>
<reference evidence="14 15" key="1">
    <citation type="journal article" date="2013" name="Int. J. Syst. Evol. Microbiol.">
        <title>Hoeflea suaedae sp. nov., an endophytic bacterium isolated from the root of the halophyte Suaeda maritima.</title>
        <authorList>
            <person name="Chung E.J."/>
            <person name="Park J.A."/>
            <person name="Pramanik P."/>
            <person name="Bibi F."/>
            <person name="Jeon C.O."/>
            <person name="Chung Y.R."/>
        </authorList>
    </citation>
    <scope>NUCLEOTIDE SEQUENCE [LARGE SCALE GENOMIC DNA]</scope>
    <source>
        <strain evidence="14 15">YC6898</strain>
    </source>
</reference>
<evidence type="ECO:0000256" key="11">
    <source>
        <dbReference type="HAMAP-Rule" id="MF_01807"/>
    </source>
</evidence>
<evidence type="ECO:0000256" key="1">
    <source>
        <dbReference type="ARBA" id="ARBA00004496"/>
    </source>
</evidence>
<organism evidence="14 15">
    <name type="scientific">Pseudohoeflea suaedae</name>
    <dbReference type="NCBI Taxonomy" id="877384"/>
    <lineage>
        <taxon>Bacteria</taxon>
        <taxon>Pseudomonadati</taxon>
        <taxon>Pseudomonadota</taxon>
        <taxon>Alphaproteobacteria</taxon>
        <taxon>Hyphomicrobiales</taxon>
        <taxon>Rhizobiaceae</taxon>
        <taxon>Pseudohoeflea</taxon>
    </lineage>
</organism>
<evidence type="ECO:0000256" key="8">
    <source>
        <dbReference type="ARBA" id="ARBA00023125"/>
    </source>
</evidence>
<keyword evidence="4 11" id="KW-0963">Cytoplasm</keyword>
<dbReference type="SUPFAM" id="SSF56349">
    <property type="entry name" value="DNA breaking-rejoining enzymes"/>
    <property type="match status" value="1"/>
</dbReference>
<dbReference type="GO" id="GO:0009037">
    <property type="term" value="F:tyrosine-based site-specific recombinase activity"/>
    <property type="evidence" value="ECO:0007669"/>
    <property type="project" value="UniProtKB-UniRule"/>
</dbReference>
<evidence type="ECO:0000256" key="3">
    <source>
        <dbReference type="ARBA" id="ARBA00015810"/>
    </source>
</evidence>
<dbReference type="Gene3D" id="1.10.443.10">
    <property type="entry name" value="Intergrase catalytic core"/>
    <property type="match status" value="1"/>
</dbReference>
<dbReference type="OrthoDB" id="9801717at2"/>
<keyword evidence="15" id="KW-1185">Reference proteome</keyword>
<dbReference type="PROSITE" id="PS51900">
    <property type="entry name" value="CB"/>
    <property type="match status" value="1"/>
</dbReference>
<comment type="subunit">
    <text evidence="11">Forms a cyclic heterotetrameric complex composed of two molecules of XerC and two molecules of XerD.</text>
</comment>
<evidence type="ECO:0000256" key="5">
    <source>
        <dbReference type="ARBA" id="ARBA00022618"/>
    </source>
</evidence>
<dbReference type="AlphaFoldDB" id="A0A4R5PIZ3"/>
<comment type="caution">
    <text evidence="14">The sequence shown here is derived from an EMBL/GenBank/DDBJ whole genome shotgun (WGS) entry which is preliminary data.</text>
</comment>
<comment type="subcellular location">
    <subcellularLocation>
        <location evidence="1 11">Cytoplasm</location>
    </subcellularLocation>
</comment>
<feature type="active site" evidence="11">
    <location>
        <position position="158"/>
    </location>
</feature>
<evidence type="ECO:0000259" key="13">
    <source>
        <dbReference type="PROSITE" id="PS51900"/>
    </source>
</evidence>
<dbReference type="NCBIfam" id="NF001399">
    <property type="entry name" value="PRK00283.1"/>
    <property type="match status" value="1"/>
</dbReference>
<dbReference type="PANTHER" id="PTHR30349:SF90">
    <property type="entry name" value="TYROSINE RECOMBINASE XERD"/>
    <property type="match status" value="1"/>
</dbReference>
<evidence type="ECO:0000313" key="14">
    <source>
        <dbReference type="EMBL" id="TDH35219.1"/>
    </source>
</evidence>
<dbReference type="CDD" id="cd00798">
    <property type="entry name" value="INT_XerDC_C"/>
    <property type="match status" value="1"/>
</dbReference>
<feature type="domain" description="Core-binding (CB)" evidence="13">
    <location>
        <begin position="3"/>
        <end position="88"/>
    </location>
</feature>
<keyword evidence="5 11" id="KW-0132">Cell division</keyword>
<evidence type="ECO:0000256" key="4">
    <source>
        <dbReference type="ARBA" id="ARBA00022490"/>
    </source>
</evidence>
<dbReference type="InterPro" id="IPR011932">
    <property type="entry name" value="Recomb_XerD"/>
</dbReference>
<protein>
    <recommendedName>
        <fullName evidence="3 11">Tyrosine recombinase XerD</fullName>
    </recommendedName>
</protein>
<gene>
    <name evidence="11 14" type="primary">xerD</name>
    <name evidence="14" type="ORF">E2A64_13750</name>
</gene>
<sequence>MRSAGLAQAEAFLEMLSAERGAALNTLDAYRRDLEDAAGFLATRKTTLLSADSDDIRALIEDLADRGFAASSQSRRLSALRQFYRFLHTEGMRGDDPTGVIDSPRKARPLPKVLSVEEVSRLLEQAESDIAQAGTDFEKRQKIRFRALLELLYATGMRVSELVGLPERVLADGGRFLIVRGKGNKERMVPLSGPARAALAEWIEARNSARLDGDEEPEWLFPASSDSGHLSRQVFARDLKSLAARAGIPSRLVSPHVLRHAFASHLLANGADLRAVQELLGHADISTTQIYTHVLDERLRQLVTEHHPLAKSAINRDEARNPTLARGK</sequence>
<keyword evidence="7 11" id="KW-0229">DNA integration</keyword>
<feature type="active site" evidence="11">
    <location>
        <position position="182"/>
    </location>
</feature>
<dbReference type="InterPro" id="IPR044068">
    <property type="entry name" value="CB"/>
</dbReference>
<dbReference type="RefSeq" id="WP_133285503.1">
    <property type="nucleotide sequence ID" value="NZ_SMSI01000003.1"/>
</dbReference>
<name>A0A4R5PIZ3_9HYPH</name>
<accession>A0A4R5PIZ3</accession>
<keyword evidence="9 11" id="KW-0233">DNA recombination</keyword>
<dbReference type="InterPro" id="IPR023009">
    <property type="entry name" value="Tyrosine_recombinase_XerC/XerD"/>
</dbReference>
<evidence type="ECO:0000256" key="9">
    <source>
        <dbReference type="ARBA" id="ARBA00023172"/>
    </source>
</evidence>
<dbReference type="InterPro" id="IPR010998">
    <property type="entry name" value="Integrase_recombinase_N"/>
</dbReference>
<dbReference type="GO" id="GO:0051301">
    <property type="term" value="P:cell division"/>
    <property type="evidence" value="ECO:0007669"/>
    <property type="project" value="UniProtKB-KW"/>
</dbReference>
<dbReference type="GO" id="GO:0005737">
    <property type="term" value="C:cytoplasm"/>
    <property type="evidence" value="ECO:0007669"/>
    <property type="project" value="UniProtKB-SubCell"/>
</dbReference>
<feature type="active site" evidence="11">
    <location>
        <position position="256"/>
    </location>
</feature>
<dbReference type="GO" id="GO:0003677">
    <property type="term" value="F:DNA binding"/>
    <property type="evidence" value="ECO:0007669"/>
    <property type="project" value="UniProtKB-UniRule"/>
</dbReference>
<feature type="active site" description="O-(3'-phospho-DNA)-tyrosine intermediate" evidence="11">
    <location>
        <position position="291"/>
    </location>
</feature>
<dbReference type="InterPro" id="IPR050090">
    <property type="entry name" value="Tyrosine_recombinase_XerCD"/>
</dbReference>
<dbReference type="Proteomes" id="UP000295131">
    <property type="component" value="Unassembled WGS sequence"/>
</dbReference>
<dbReference type="HAMAP" id="MF_01807">
    <property type="entry name" value="Recomb_XerD"/>
    <property type="match status" value="1"/>
</dbReference>
<dbReference type="InterPro" id="IPR011010">
    <property type="entry name" value="DNA_brk_join_enz"/>
</dbReference>
<dbReference type="InterPro" id="IPR013762">
    <property type="entry name" value="Integrase-like_cat_sf"/>
</dbReference>
<feature type="active site" evidence="11">
    <location>
        <position position="259"/>
    </location>
</feature>
<keyword evidence="10 11" id="KW-0131">Cell cycle</keyword>
<dbReference type="InterPro" id="IPR004107">
    <property type="entry name" value="Integrase_SAM-like_N"/>
</dbReference>
<proteinExistence type="inferred from homology"/>